<evidence type="ECO:0000256" key="1">
    <source>
        <dbReference type="ARBA" id="ARBA00010669"/>
    </source>
</evidence>
<dbReference type="PROSITE" id="PS00903">
    <property type="entry name" value="CYT_DCMP_DEAMINASES_1"/>
    <property type="match status" value="1"/>
</dbReference>
<evidence type="ECO:0000256" key="6">
    <source>
        <dbReference type="ARBA" id="ARBA00022833"/>
    </source>
</evidence>
<comment type="function">
    <text evidence="8">Catalyzes the deamination of adenosine to inosine at the wobble position 34 of tRNA(Arg2).</text>
</comment>
<comment type="catalytic activity">
    <reaction evidence="7 8">
        <text>adenosine(34) in tRNA + H2O + H(+) = inosine(34) in tRNA + NH4(+)</text>
        <dbReference type="Rhea" id="RHEA:43168"/>
        <dbReference type="Rhea" id="RHEA-COMP:10373"/>
        <dbReference type="Rhea" id="RHEA-COMP:10374"/>
        <dbReference type="ChEBI" id="CHEBI:15377"/>
        <dbReference type="ChEBI" id="CHEBI:15378"/>
        <dbReference type="ChEBI" id="CHEBI:28938"/>
        <dbReference type="ChEBI" id="CHEBI:74411"/>
        <dbReference type="ChEBI" id="CHEBI:82852"/>
        <dbReference type="EC" id="3.5.4.33"/>
    </reaction>
</comment>
<name>A0A2R4WVU6_9HYPH</name>
<evidence type="ECO:0000313" key="11">
    <source>
        <dbReference type="EMBL" id="AWB25649.1"/>
    </source>
</evidence>
<feature type="binding site" evidence="8">
    <location>
        <position position="109"/>
    </location>
    <ligand>
        <name>Zn(2+)</name>
        <dbReference type="ChEBI" id="CHEBI:29105"/>
        <note>catalytic</note>
    </ligand>
</feature>
<feature type="active site" description="Proton donor" evidence="8">
    <location>
        <position position="81"/>
    </location>
</feature>
<evidence type="ECO:0000256" key="8">
    <source>
        <dbReference type="HAMAP-Rule" id="MF_00972"/>
    </source>
</evidence>
<dbReference type="PROSITE" id="PS51747">
    <property type="entry name" value="CYT_DCMP_DEAMINASES_2"/>
    <property type="match status" value="1"/>
</dbReference>
<dbReference type="AlphaFoldDB" id="A0A2R4WVU6"/>
<dbReference type="Gene3D" id="3.40.140.10">
    <property type="entry name" value="Cytidine Deaminase, domain 2"/>
    <property type="match status" value="1"/>
</dbReference>
<dbReference type="EMBL" id="CP028844">
    <property type="protein sequence ID" value="AWB25649.1"/>
    <property type="molecule type" value="Genomic_DNA"/>
</dbReference>
<evidence type="ECO:0000256" key="2">
    <source>
        <dbReference type="ARBA" id="ARBA00011738"/>
    </source>
</evidence>
<evidence type="ECO:0000256" key="5">
    <source>
        <dbReference type="ARBA" id="ARBA00022801"/>
    </source>
</evidence>
<dbReference type="InterPro" id="IPR002125">
    <property type="entry name" value="CMP_dCMP_dom"/>
</dbReference>
<dbReference type="HAMAP" id="MF_00972">
    <property type="entry name" value="tRNA_aden_deaminase"/>
    <property type="match status" value="1"/>
</dbReference>
<accession>A0A2R4WVU6</accession>
<dbReference type="OrthoDB" id="9802676at2"/>
<dbReference type="InterPro" id="IPR016193">
    <property type="entry name" value="Cytidine_deaminase-like"/>
</dbReference>
<keyword evidence="4 8" id="KW-0479">Metal-binding</keyword>
<dbReference type="GO" id="GO:0002100">
    <property type="term" value="P:tRNA wobble adenosine to inosine editing"/>
    <property type="evidence" value="ECO:0007669"/>
    <property type="project" value="UniProtKB-UniRule"/>
</dbReference>
<feature type="binding site" evidence="8">
    <location>
        <position position="79"/>
    </location>
    <ligand>
        <name>Zn(2+)</name>
        <dbReference type="ChEBI" id="CHEBI:29105"/>
        <note>catalytic</note>
    </ligand>
</feature>
<dbReference type="Pfam" id="PF00383">
    <property type="entry name" value="dCMP_cyt_deam_1"/>
    <property type="match status" value="1"/>
</dbReference>
<dbReference type="CDD" id="cd01285">
    <property type="entry name" value="nucleoside_deaminase"/>
    <property type="match status" value="1"/>
</dbReference>
<keyword evidence="3 8" id="KW-0819">tRNA processing</keyword>
<evidence type="ECO:0000259" key="10">
    <source>
        <dbReference type="PROSITE" id="PS51747"/>
    </source>
</evidence>
<sequence length="176" mass="19029">MRDFARGGARLDPSRQDLARQDLSRQDLSRPDPLGLAFDAAREAAARGEVPVGAAVVRDGVVLAVAGNRPRADRDPTAHAEILAIRAACAALDDERLTGCDLYVTLEPCAMCAGAISFARIRRLYFAASDPKGGAVENGPRFFNQPTCHHAPEVYGGLRESEAAALLRDFFRDRRP</sequence>
<comment type="subunit">
    <text evidence="2 8">Homodimer.</text>
</comment>
<keyword evidence="5 8" id="KW-0378">Hydrolase</keyword>
<dbReference type="InterPro" id="IPR016192">
    <property type="entry name" value="APOBEC/CMP_deaminase_Zn-bd"/>
</dbReference>
<proteinExistence type="inferred from homology"/>
<gene>
    <name evidence="8" type="primary">tadA</name>
    <name evidence="11" type="ORF">DA075_32880</name>
</gene>
<evidence type="ECO:0000256" key="3">
    <source>
        <dbReference type="ARBA" id="ARBA00022694"/>
    </source>
</evidence>
<comment type="cofactor">
    <cofactor evidence="8">
        <name>Zn(2+)</name>
        <dbReference type="ChEBI" id="CHEBI:29105"/>
    </cofactor>
    <text evidence="8">Binds 1 zinc ion per subunit.</text>
</comment>
<evidence type="ECO:0000313" key="12">
    <source>
        <dbReference type="Proteomes" id="UP000244755"/>
    </source>
</evidence>
<dbReference type="Proteomes" id="UP000244755">
    <property type="component" value="Chromosome 2"/>
</dbReference>
<organism evidence="11 12">
    <name type="scientific">Methylobacterium currus</name>
    <dbReference type="NCBI Taxonomy" id="2051553"/>
    <lineage>
        <taxon>Bacteria</taxon>
        <taxon>Pseudomonadati</taxon>
        <taxon>Pseudomonadota</taxon>
        <taxon>Alphaproteobacteria</taxon>
        <taxon>Hyphomicrobiales</taxon>
        <taxon>Methylobacteriaceae</taxon>
        <taxon>Methylobacterium</taxon>
    </lineage>
</organism>
<reference evidence="11 12" key="1">
    <citation type="submission" date="2018-04" db="EMBL/GenBank/DDBJ databases">
        <title>Methylobacterium sp. PR1016A genome.</title>
        <authorList>
            <person name="Park W."/>
        </authorList>
    </citation>
    <scope>NUCLEOTIDE SEQUENCE [LARGE SCALE GENOMIC DNA]</scope>
    <source>
        <strain evidence="11 12">PR1016A</strain>
    </source>
</reference>
<evidence type="ECO:0000256" key="9">
    <source>
        <dbReference type="SAM" id="MobiDB-lite"/>
    </source>
</evidence>
<dbReference type="PANTHER" id="PTHR11079:SF202">
    <property type="entry name" value="TRNA-SPECIFIC ADENOSINE DEAMINASE"/>
    <property type="match status" value="1"/>
</dbReference>
<feature type="binding site" evidence="8">
    <location>
        <position position="112"/>
    </location>
    <ligand>
        <name>Zn(2+)</name>
        <dbReference type="ChEBI" id="CHEBI:29105"/>
        <note>catalytic</note>
    </ligand>
</feature>
<dbReference type="EC" id="3.5.4.33" evidence="8"/>
<comment type="similarity">
    <text evidence="1">Belongs to the cytidine and deoxycytidylate deaminase family. ADAT2 subfamily.</text>
</comment>
<feature type="region of interest" description="Disordered" evidence="9">
    <location>
        <begin position="1"/>
        <end position="30"/>
    </location>
</feature>
<evidence type="ECO:0000256" key="7">
    <source>
        <dbReference type="ARBA" id="ARBA00048045"/>
    </source>
</evidence>
<dbReference type="SUPFAM" id="SSF53927">
    <property type="entry name" value="Cytidine deaminase-like"/>
    <property type="match status" value="1"/>
</dbReference>
<dbReference type="GO" id="GO:0052717">
    <property type="term" value="F:tRNA-specific adenosine-34 deaminase activity"/>
    <property type="evidence" value="ECO:0007669"/>
    <property type="project" value="UniProtKB-UniRule"/>
</dbReference>
<keyword evidence="12" id="KW-1185">Reference proteome</keyword>
<dbReference type="GO" id="GO:0008270">
    <property type="term" value="F:zinc ion binding"/>
    <property type="evidence" value="ECO:0007669"/>
    <property type="project" value="UniProtKB-UniRule"/>
</dbReference>
<keyword evidence="6 8" id="KW-0862">Zinc</keyword>
<feature type="domain" description="CMP/dCMP-type deaminase" evidence="10">
    <location>
        <begin position="28"/>
        <end position="137"/>
    </location>
</feature>
<feature type="compositionally biased region" description="Basic and acidic residues" evidence="9">
    <location>
        <begin position="12"/>
        <end position="30"/>
    </location>
</feature>
<dbReference type="PANTHER" id="PTHR11079">
    <property type="entry name" value="CYTOSINE DEAMINASE FAMILY MEMBER"/>
    <property type="match status" value="1"/>
</dbReference>
<dbReference type="InterPro" id="IPR028883">
    <property type="entry name" value="tRNA_aden_deaminase"/>
</dbReference>
<protein>
    <recommendedName>
        <fullName evidence="8">tRNA-specific adenosine deaminase</fullName>
        <ecNumber evidence="8">3.5.4.33</ecNumber>
    </recommendedName>
</protein>
<evidence type="ECO:0000256" key="4">
    <source>
        <dbReference type="ARBA" id="ARBA00022723"/>
    </source>
</evidence>
<dbReference type="KEGG" id="mee:DA075_32880"/>